<reference evidence="1" key="1">
    <citation type="submission" date="2018-01" db="EMBL/GenBank/DDBJ databases">
        <title>An insight into the sialome of Amazonian anophelines.</title>
        <authorList>
            <person name="Ribeiro J.M."/>
            <person name="Scarpassa V."/>
            <person name="Calvo E."/>
        </authorList>
    </citation>
    <scope>NUCLEOTIDE SEQUENCE</scope>
    <source>
        <tissue evidence="1">Salivary glands</tissue>
    </source>
</reference>
<sequence length="67" mass="7762">MQLGRCIAIVVFSVPVCLANRYGVTGFIKLQTSDLRQRNDRPKGHSFEVYLCLVRFDRCFFLELLHA</sequence>
<dbReference type="EMBL" id="GGFM01012457">
    <property type="protein sequence ID" value="MBW33208.1"/>
    <property type="molecule type" value="Transcribed_RNA"/>
</dbReference>
<dbReference type="AlphaFoldDB" id="A0A2M3ZXU8"/>
<accession>A0A2M3ZXU8</accession>
<name>A0A2M3ZXU8_9DIPT</name>
<organism evidence="1">
    <name type="scientific">Anopheles braziliensis</name>
    <dbReference type="NCBI Taxonomy" id="58242"/>
    <lineage>
        <taxon>Eukaryota</taxon>
        <taxon>Metazoa</taxon>
        <taxon>Ecdysozoa</taxon>
        <taxon>Arthropoda</taxon>
        <taxon>Hexapoda</taxon>
        <taxon>Insecta</taxon>
        <taxon>Pterygota</taxon>
        <taxon>Neoptera</taxon>
        <taxon>Endopterygota</taxon>
        <taxon>Diptera</taxon>
        <taxon>Nematocera</taxon>
        <taxon>Culicoidea</taxon>
        <taxon>Culicidae</taxon>
        <taxon>Anophelinae</taxon>
        <taxon>Anopheles</taxon>
    </lineage>
</organism>
<protein>
    <submittedName>
        <fullName evidence="1">Putative secreted peptide</fullName>
    </submittedName>
</protein>
<evidence type="ECO:0000313" key="1">
    <source>
        <dbReference type="EMBL" id="MBW33208.1"/>
    </source>
</evidence>
<proteinExistence type="predicted"/>